<evidence type="ECO:0000313" key="1">
    <source>
        <dbReference type="EMBL" id="KAJ4150295.1"/>
    </source>
</evidence>
<gene>
    <name evidence="1" type="ORF">LMH87_011051</name>
</gene>
<organism evidence="1 2">
    <name type="scientific">Akanthomyces muscarius</name>
    <name type="common">Entomopathogenic fungus</name>
    <name type="synonym">Lecanicillium muscarium</name>
    <dbReference type="NCBI Taxonomy" id="2231603"/>
    <lineage>
        <taxon>Eukaryota</taxon>
        <taxon>Fungi</taxon>
        <taxon>Dikarya</taxon>
        <taxon>Ascomycota</taxon>
        <taxon>Pezizomycotina</taxon>
        <taxon>Sordariomycetes</taxon>
        <taxon>Hypocreomycetidae</taxon>
        <taxon>Hypocreales</taxon>
        <taxon>Cordycipitaceae</taxon>
        <taxon>Akanthomyces</taxon>
    </lineage>
</organism>
<dbReference type="RefSeq" id="XP_056052009.1">
    <property type="nucleotide sequence ID" value="XM_056200128.1"/>
</dbReference>
<proteinExistence type="predicted"/>
<reference evidence="1" key="1">
    <citation type="journal article" date="2023" name="Access Microbiol">
        <title>De-novo genome assembly for Akanthomyces muscarius, a biocontrol agent of insect agricultural pests.</title>
        <authorList>
            <person name="Erdos Z."/>
            <person name="Studholme D.J."/>
            <person name="Raymond B."/>
            <person name="Sharma M."/>
        </authorList>
    </citation>
    <scope>NUCLEOTIDE SEQUENCE</scope>
    <source>
        <strain evidence="1">Ve6</strain>
    </source>
</reference>
<dbReference type="KEGG" id="amus:LMH87_011051"/>
<keyword evidence="2" id="KW-1185">Reference proteome</keyword>
<dbReference type="Proteomes" id="UP001144673">
    <property type="component" value="Chromosome 4"/>
</dbReference>
<accession>A0A9W8Q8Y9</accession>
<comment type="caution">
    <text evidence="1">The sequence shown here is derived from an EMBL/GenBank/DDBJ whole genome shotgun (WGS) entry which is preliminary data.</text>
</comment>
<sequence length="66" mass="7440">MNQYFLFTNRVIVELFPLPYPVRGVDGGLAGGAAHATRPRDRSPGHLTSLQFVHLSLYRDPMRSEI</sequence>
<protein>
    <submittedName>
        <fullName evidence="1">Uncharacterized protein</fullName>
    </submittedName>
</protein>
<name>A0A9W8Q8Y9_AKAMU</name>
<dbReference type="AlphaFoldDB" id="A0A9W8Q8Y9"/>
<dbReference type="GeneID" id="80898210"/>
<evidence type="ECO:0000313" key="2">
    <source>
        <dbReference type="Proteomes" id="UP001144673"/>
    </source>
</evidence>
<dbReference type="EMBL" id="JAJHUN010000009">
    <property type="protein sequence ID" value="KAJ4150295.1"/>
    <property type="molecule type" value="Genomic_DNA"/>
</dbReference>